<dbReference type="Pfam" id="PF02350">
    <property type="entry name" value="Epimerase_2"/>
    <property type="match status" value="1"/>
</dbReference>
<dbReference type="GO" id="GO:0004553">
    <property type="term" value="F:hydrolase activity, hydrolyzing O-glycosyl compounds"/>
    <property type="evidence" value="ECO:0007669"/>
    <property type="project" value="InterPro"/>
</dbReference>
<dbReference type="PANTHER" id="PTHR43174">
    <property type="entry name" value="UDP-N-ACETYLGLUCOSAMINE 2-EPIMERASE"/>
    <property type="match status" value="1"/>
</dbReference>
<feature type="domain" description="UDP-N-acetylglucosamine 2-epimerase" evidence="1">
    <location>
        <begin position="23"/>
        <end position="370"/>
    </location>
</feature>
<proteinExistence type="predicted"/>
<evidence type="ECO:0000259" key="1">
    <source>
        <dbReference type="Pfam" id="PF02350"/>
    </source>
</evidence>
<dbReference type="Gene3D" id="3.40.50.2000">
    <property type="entry name" value="Glycogen Phosphorylase B"/>
    <property type="match status" value="2"/>
</dbReference>
<dbReference type="CDD" id="cd03786">
    <property type="entry name" value="GTB_UDP-GlcNAc_2-Epimerase"/>
    <property type="match status" value="1"/>
</dbReference>
<dbReference type="GO" id="GO:0006047">
    <property type="term" value="P:UDP-N-acetylglucosamine metabolic process"/>
    <property type="evidence" value="ECO:0007669"/>
    <property type="project" value="InterPro"/>
</dbReference>
<organism evidence="2 3">
    <name type="scientific">Bdellovibrio bacteriovorus</name>
    <dbReference type="NCBI Taxonomy" id="959"/>
    <lineage>
        <taxon>Bacteria</taxon>
        <taxon>Pseudomonadati</taxon>
        <taxon>Bdellovibrionota</taxon>
        <taxon>Bdellovibrionia</taxon>
        <taxon>Bdellovibrionales</taxon>
        <taxon>Pseudobdellovibrionaceae</taxon>
        <taxon>Bdellovibrio</taxon>
    </lineage>
</organism>
<name>A0A161QFG1_BDEBC</name>
<evidence type="ECO:0000313" key="3">
    <source>
        <dbReference type="Proteomes" id="UP000075799"/>
    </source>
</evidence>
<dbReference type="NCBIfam" id="TIGR03568">
    <property type="entry name" value="NeuC_NnaA"/>
    <property type="match status" value="1"/>
</dbReference>
<dbReference type="InterPro" id="IPR029767">
    <property type="entry name" value="WecB-like"/>
</dbReference>
<comment type="caution">
    <text evidence="2">The sequence shown here is derived from an EMBL/GenBank/DDBJ whole genome shotgun (WGS) entry which is preliminary data.</text>
</comment>
<protein>
    <recommendedName>
        <fullName evidence="1">UDP-N-acetylglucosamine 2-epimerase domain-containing protein</fullName>
    </recommendedName>
</protein>
<gene>
    <name evidence="2" type="ORF">AZI87_13075</name>
</gene>
<sequence>MTKICVFTSTRADYGILTPLIERLEKESGFELRLFVTGTHLLEEHGQTVQEIISQGFKPYYQIKIDMNDSSEVSHLGIMGNSLVRFAKALAQDKPDVAVILGDRYEALSFAIACNGLGIPLVHLHGGEVTEGALDEAYRHCITKLSYIHFVASSRYRERVLSLGEAPDRVHDVGALGVDNIKKIPLLSKEELEASLGITLQERVIAVTYHPETLNPEKDREQVAALLTVLDEKIKEGNTTVVFTRANADHGNEEIHKAIDSFVSHHPKTTAYVYSLGMKRYLSLLNLASVVAGNSSSGIIEAPALGTPTVNIGDRQKGREMAASVFNVDGKSNEIAKAMDAALKFKQENGARSFSVYGSGNAADKMMNILQRIEFKSFPKKMFFDYKI</sequence>
<dbReference type="Proteomes" id="UP000075799">
    <property type="component" value="Unassembled WGS sequence"/>
</dbReference>
<reference evidence="2 3" key="1">
    <citation type="submission" date="2016-03" db="EMBL/GenBank/DDBJ databases">
        <authorList>
            <person name="Ploux O."/>
        </authorList>
    </citation>
    <scope>NUCLEOTIDE SEQUENCE [LARGE SCALE GENOMIC DNA]</scope>
    <source>
        <strain evidence="2 3">EC13</strain>
    </source>
</reference>
<dbReference type="InterPro" id="IPR020004">
    <property type="entry name" value="UDP-GlcNAc_Epase"/>
</dbReference>
<dbReference type="PANTHER" id="PTHR43174:SF3">
    <property type="entry name" value="UDP-N-ACETYLGLUCOSAMINE 2-EPIMERASE"/>
    <property type="match status" value="1"/>
</dbReference>
<accession>A0A161QFG1</accession>
<dbReference type="AlphaFoldDB" id="A0A161QFG1"/>
<dbReference type="InterPro" id="IPR003331">
    <property type="entry name" value="UDP_GlcNAc_Epimerase_2_dom"/>
</dbReference>
<dbReference type="SUPFAM" id="SSF53756">
    <property type="entry name" value="UDP-Glycosyltransferase/glycogen phosphorylase"/>
    <property type="match status" value="1"/>
</dbReference>
<evidence type="ECO:0000313" key="2">
    <source>
        <dbReference type="EMBL" id="KYG64175.1"/>
    </source>
</evidence>
<dbReference type="RefSeq" id="WP_063208003.1">
    <property type="nucleotide sequence ID" value="NZ_LUKD01000006.1"/>
</dbReference>
<dbReference type="EMBL" id="LUKD01000006">
    <property type="protein sequence ID" value="KYG64175.1"/>
    <property type="molecule type" value="Genomic_DNA"/>
</dbReference>